<evidence type="ECO:0000313" key="5">
    <source>
        <dbReference type="Proteomes" id="UP000327118"/>
    </source>
</evidence>
<dbReference type="PANTHER" id="PTHR44873:SF1">
    <property type="entry name" value="DNAJ HOMOLOG SUBFAMILY C MEMBER 30, MITOCHONDRIAL"/>
    <property type="match status" value="1"/>
</dbReference>
<sequence length="297" mass="33060">MLFPRVRTSGIRLRIAHPHSQQWDYPYPTPSTCTVSFSTYSAQHAASHEPNHYEVLEIPITASPAEVKKKFYALSLRHHPDRNRNDPKASSRFARISSAYDILSNHTKRAAYDREHGIIAHHPSTHSTANPGQHPMGSHSSYSANLHTKGQSYAGSRPASGLSKRRGQFRGPPPSFYAHGGYGNRKAPGGTSSSSAAGGWKEDDPTAFIYRNPVAHFNAQGHYKTQSAEDARRQKRQSSAMRAELDKQYIESRGDFALRFIIVCGILMGAVSMTGFIGWSEERSRKASTNRPARRQE</sequence>
<dbReference type="AlphaFoldDB" id="A0A5N6YVI1"/>
<accession>A0A5N6YVI1</accession>
<dbReference type="EMBL" id="ML739302">
    <property type="protein sequence ID" value="KAE8349482.1"/>
    <property type="molecule type" value="Genomic_DNA"/>
</dbReference>
<keyword evidence="2" id="KW-0472">Membrane</keyword>
<feature type="compositionally biased region" description="Polar residues" evidence="1">
    <location>
        <begin position="138"/>
        <end position="154"/>
    </location>
</feature>
<dbReference type="OrthoDB" id="10250354at2759"/>
<evidence type="ECO:0000256" key="1">
    <source>
        <dbReference type="SAM" id="MobiDB-lite"/>
    </source>
</evidence>
<name>A0A5N6YVI1_9EURO</name>
<dbReference type="InterPro" id="IPR036869">
    <property type="entry name" value="J_dom_sf"/>
</dbReference>
<evidence type="ECO:0000313" key="4">
    <source>
        <dbReference type="EMBL" id="KAE8349482.1"/>
    </source>
</evidence>
<dbReference type="PANTHER" id="PTHR44873">
    <property type="entry name" value="DNAJ HOMOLOG SUBFAMILY C MEMBER 30, MITOCHONDRIAL"/>
    <property type="match status" value="1"/>
</dbReference>
<feature type="compositionally biased region" description="Low complexity" evidence="1">
    <location>
        <begin position="189"/>
        <end position="199"/>
    </location>
</feature>
<feature type="transmembrane region" description="Helical" evidence="2">
    <location>
        <begin position="256"/>
        <end position="279"/>
    </location>
</feature>
<dbReference type="Gene3D" id="1.10.287.110">
    <property type="entry name" value="DnaJ domain"/>
    <property type="match status" value="1"/>
</dbReference>
<evidence type="ECO:0000256" key="2">
    <source>
        <dbReference type="SAM" id="Phobius"/>
    </source>
</evidence>
<dbReference type="InterPro" id="IPR001623">
    <property type="entry name" value="DnaJ_domain"/>
</dbReference>
<dbReference type="PRINTS" id="PR00625">
    <property type="entry name" value="JDOMAIN"/>
</dbReference>
<keyword evidence="2" id="KW-1133">Transmembrane helix</keyword>
<dbReference type="CDD" id="cd06257">
    <property type="entry name" value="DnaJ"/>
    <property type="match status" value="1"/>
</dbReference>
<evidence type="ECO:0000259" key="3">
    <source>
        <dbReference type="PROSITE" id="PS50076"/>
    </source>
</evidence>
<keyword evidence="2" id="KW-0812">Transmembrane</keyword>
<dbReference type="Pfam" id="PF00226">
    <property type="entry name" value="DnaJ"/>
    <property type="match status" value="1"/>
</dbReference>
<organism evidence="4 5">
    <name type="scientific">Aspergillus coremiiformis</name>
    <dbReference type="NCBI Taxonomy" id="138285"/>
    <lineage>
        <taxon>Eukaryota</taxon>
        <taxon>Fungi</taxon>
        <taxon>Dikarya</taxon>
        <taxon>Ascomycota</taxon>
        <taxon>Pezizomycotina</taxon>
        <taxon>Eurotiomycetes</taxon>
        <taxon>Eurotiomycetidae</taxon>
        <taxon>Eurotiales</taxon>
        <taxon>Aspergillaceae</taxon>
        <taxon>Aspergillus</taxon>
        <taxon>Aspergillus subgen. Circumdati</taxon>
    </lineage>
</organism>
<dbReference type="PROSITE" id="PS00636">
    <property type="entry name" value="DNAJ_1"/>
    <property type="match status" value="1"/>
</dbReference>
<reference evidence="5" key="1">
    <citation type="submission" date="2019-04" db="EMBL/GenBank/DDBJ databases">
        <title>Friends and foes A comparative genomics studyof 23 Aspergillus species from section Flavi.</title>
        <authorList>
            <consortium name="DOE Joint Genome Institute"/>
            <person name="Kjaerbolling I."/>
            <person name="Vesth T."/>
            <person name="Frisvad J.C."/>
            <person name="Nybo J.L."/>
            <person name="Theobald S."/>
            <person name="Kildgaard S."/>
            <person name="Isbrandt T."/>
            <person name="Kuo A."/>
            <person name="Sato A."/>
            <person name="Lyhne E.K."/>
            <person name="Kogle M.E."/>
            <person name="Wiebenga A."/>
            <person name="Kun R.S."/>
            <person name="Lubbers R.J."/>
            <person name="Makela M.R."/>
            <person name="Barry K."/>
            <person name="Chovatia M."/>
            <person name="Clum A."/>
            <person name="Daum C."/>
            <person name="Haridas S."/>
            <person name="He G."/>
            <person name="LaButti K."/>
            <person name="Lipzen A."/>
            <person name="Mondo S."/>
            <person name="Riley R."/>
            <person name="Salamov A."/>
            <person name="Simmons B.A."/>
            <person name="Magnuson J.K."/>
            <person name="Henrissat B."/>
            <person name="Mortensen U.H."/>
            <person name="Larsen T.O."/>
            <person name="Devries R.P."/>
            <person name="Grigoriev I.V."/>
            <person name="Machida M."/>
            <person name="Baker S.E."/>
            <person name="Andersen M.R."/>
        </authorList>
    </citation>
    <scope>NUCLEOTIDE SEQUENCE [LARGE SCALE GENOMIC DNA]</scope>
    <source>
        <strain evidence="5">CBS 553.77</strain>
    </source>
</reference>
<protein>
    <recommendedName>
        <fullName evidence="3">J domain-containing protein</fullName>
    </recommendedName>
</protein>
<feature type="region of interest" description="Disordered" evidence="1">
    <location>
        <begin position="122"/>
        <end position="199"/>
    </location>
</feature>
<dbReference type="Proteomes" id="UP000327118">
    <property type="component" value="Unassembled WGS sequence"/>
</dbReference>
<feature type="domain" description="J" evidence="3">
    <location>
        <begin position="51"/>
        <end position="116"/>
    </location>
</feature>
<dbReference type="SUPFAM" id="SSF46565">
    <property type="entry name" value="Chaperone J-domain"/>
    <property type="match status" value="1"/>
</dbReference>
<dbReference type="SMART" id="SM00271">
    <property type="entry name" value="DnaJ"/>
    <property type="match status" value="1"/>
</dbReference>
<gene>
    <name evidence="4" type="ORF">BDV28DRAFT_60647</name>
</gene>
<dbReference type="InterPro" id="IPR018253">
    <property type="entry name" value="DnaJ_domain_CS"/>
</dbReference>
<keyword evidence="5" id="KW-1185">Reference proteome</keyword>
<proteinExistence type="predicted"/>
<dbReference type="PROSITE" id="PS50076">
    <property type="entry name" value="DNAJ_2"/>
    <property type="match status" value="1"/>
</dbReference>
<dbReference type="InterPro" id="IPR053025">
    <property type="entry name" value="Mito_ATP_Synthase-Asso"/>
</dbReference>